<dbReference type="Gene3D" id="1.10.287.1260">
    <property type="match status" value="1"/>
</dbReference>
<dbReference type="EMBL" id="MFDO01000018">
    <property type="protein sequence ID" value="OGE65385.1"/>
    <property type="molecule type" value="Genomic_DNA"/>
</dbReference>
<feature type="transmembrane region" description="Helical" evidence="1">
    <location>
        <begin position="177"/>
        <end position="197"/>
    </location>
</feature>
<organism evidence="2 3">
    <name type="scientific">Candidatus Daviesbacteria bacterium RIFCSPLOWO2_01_FULL_40_24</name>
    <dbReference type="NCBI Taxonomy" id="1797787"/>
    <lineage>
        <taxon>Bacteria</taxon>
        <taxon>Candidatus Daviesiibacteriota</taxon>
    </lineage>
</organism>
<reference evidence="2 3" key="1">
    <citation type="journal article" date="2016" name="Nat. Commun.">
        <title>Thousands of microbial genomes shed light on interconnected biogeochemical processes in an aquifer system.</title>
        <authorList>
            <person name="Anantharaman K."/>
            <person name="Brown C.T."/>
            <person name="Hug L.A."/>
            <person name="Sharon I."/>
            <person name="Castelle C.J."/>
            <person name="Probst A.J."/>
            <person name="Thomas B.C."/>
            <person name="Singh A."/>
            <person name="Wilkins M.J."/>
            <person name="Karaoz U."/>
            <person name="Brodie E.L."/>
            <person name="Williams K.H."/>
            <person name="Hubbard S.S."/>
            <person name="Banfield J.F."/>
        </authorList>
    </citation>
    <scope>NUCLEOTIDE SEQUENCE [LARGE SCALE GENOMIC DNA]</scope>
</reference>
<name>A0A1F5MJ50_9BACT</name>
<feature type="transmembrane region" description="Helical" evidence="1">
    <location>
        <begin position="151"/>
        <end position="171"/>
    </location>
</feature>
<keyword evidence="1" id="KW-0472">Membrane</keyword>
<comment type="caution">
    <text evidence="2">The sequence shown here is derived from an EMBL/GenBank/DDBJ whole genome shotgun (WGS) entry which is preliminary data.</text>
</comment>
<protein>
    <recommendedName>
        <fullName evidence="4">Small-conductance mechanosensitive ion channel</fullName>
    </recommendedName>
</protein>
<evidence type="ECO:0000313" key="3">
    <source>
        <dbReference type="Proteomes" id="UP000178017"/>
    </source>
</evidence>
<keyword evidence="1" id="KW-1133">Transmembrane helix</keyword>
<evidence type="ECO:0008006" key="4">
    <source>
        <dbReference type="Google" id="ProtNLM"/>
    </source>
</evidence>
<feature type="transmembrane region" description="Helical" evidence="1">
    <location>
        <begin position="12"/>
        <end position="33"/>
    </location>
</feature>
<sequence>MVVDALIQVGDYLPQFLGGLVVLLLGLFIATGLREVVLKLLGFLRVEEWFTQLGRWLTVGKRIGARKVWSEILAELVRWSIVILFLVPAVEAWGLPRVTDVLNQVLLFLPNVFVAVVVGFIGFAIANLIHDIVSNAALGLGSNSAQALASIARYSVVFFTVLVVLNQLGVASDLVRILFTGIVVMLALAGGIAFGLGGQDWARGTLKDLASRFEERSEKVNSKK</sequence>
<dbReference type="Proteomes" id="UP000178017">
    <property type="component" value="Unassembled WGS sequence"/>
</dbReference>
<dbReference type="Pfam" id="PF05552">
    <property type="entry name" value="MS_channel_1st_1"/>
    <property type="match status" value="2"/>
</dbReference>
<feature type="transmembrane region" description="Helical" evidence="1">
    <location>
        <begin position="76"/>
        <end position="95"/>
    </location>
</feature>
<evidence type="ECO:0000256" key="1">
    <source>
        <dbReference type="SAM" id="Phobius"/>
    </source>
</evidence>
<evidence type="ECO:0000313" key="2">
    <source>
        <dbReference type="EMBL" id="OGE65385.1"/>
    </source>
</evidence>
<accession>A0A1F5MJ50</accession>
<feature type="transmembrane region" description="Helical" evidence="1">
    <location>
        <begin position="107"/>
        <end position="130"/>
    </location>
</feature>
<dbReference type="InterPro" id="IPR008910">
    <property type="entry name" value="MSC_TM_helix"/>
</dbReference>
<gene>
    <name evidence="2" type="ORF">A3B49_00665</name>
</gene>
<dbReference type="AlphaFoldDB" id="A0A1F5MJ50"/>
<keyword evidence="1" id="KW-0812">Transmembrane</keyword>
<proteinExistence type="predicted"/>